<dbReference type="GO" id="GO:0004775">
    <property type="term" value="F:succinate-CoA ligase (ADP-forming) activity"/>
    <property type="evidence" value="ECO:0007669"/>
    <property type="project" value="TreeGrafter"/>
</dbReference>
<dbReference type="Gene3D" id="3.30.1490.20">
    <property type="entry name" value="ATP-grasp fold, A domain"/>
    <property type="match status" value="1"/>
</dbReference>
<dbReference type="GO" id="GO:0046872">
    <property type="term" value="F:metal ion binding"/>
    <property type="evidence" value="ECO:0007669"/>
    <property type="project" value="InterPro"/>
</dbReference>
<dbReference type="GO" id="GO:0005524">
    <property type="term" value="F:ATP binding"/>
    <property type="evidence" value="ECO:0007669"/>
    <property type="project" value="UniProtKB-UniRule"/>
</dbReference>
<dbReference type="InterPro" id="IPR011761">
    <property type="entry name" value="ATP-grasp"/>
</dbReference>
<dbReference type="InterPro" id="IPR013815">
    <property type="entry name" value="ATP_grasp_subdomain_1"/>
</dbReference>
<accession>A0A8S3D5R6</accession>
<dbReference type="Pfam" id="PF08442">
    <property type="entry name" value="ATP-grasp_2"/>
    <property type="match status" value="1"/>
</dbReference>
<dbReference type="GO" id="GO:0005739">
    <property type="term" value="C:mitochondrion"/>
    <property type="evidence" value="ECO:0007669"/>
    <property type="project" value="TreeGrafter"/>
</dbReference>
<organism evidence="5 6">
    <name type="scientific">Rotaria magnacalcarata</name>
    <dbReference type="NCBI Taxonomy" id="392030"/>
    <lineage>
        <taxon>Eukaryota</taxon>
        <taxon>Metazoa</taxon>
        <taxon>Spiralia</taxon>
        <taxon>Gnathifera</taxon>
        <taxon>Rotifera</taxon>
        <taxon>Eurotatoria</taxon>
        <taxon>Bdelloidea</taxon>
        <taxon>Philodinida</taxon>
        <taxon>Philodinidae</taxon>
        <taxon>Rotaria</taxon>
    </lineage>
</organism>
<evidence type="ECO:0000256" key="3">
    <source>
        <dbReference type="PROSITE-ProRule" id="PRU00409"/>
    </source>
</evidence>
<keyword evidence="1" id="KW-0816">Tricarboxylic acid cycle</keyword>
<comment type="caution">
    <text evidence="5">The sequence shown here is derived from an EMBL/GenBank/DDBJ whole genome shotgun (WGS) entry which is preliminary data.</text>
</comment>
<keyword evidence="3" id="KW-0547">Nucleotide-binding</keyword>
<evidence type="ECO:0000256" key="1">
    <source>
        <dbReference type="ARBA" id="ARBA00022532"/>
    </source>
</evidence>
<dbReference type="InterPro" id="IPR013650">
    <property type="entry name" value="ATP-grasp_succ-CoA_synth-type"/>
</dbReference>
<evidence type="ECO:0000313" key="5">
    <source>
        <dbReference type="EMBL" id="CAF4980082.1"/>
    </source>
</evidence>
<dbReference type="PANTHER" id="PTHR11815">
    <property type="entry name" value="SUCCINYL-COA SYNTHETASE BETA CHAIN"/>
    <property type="match status" value="1"/>
</dbReference>
<dbReference type="Proteomes" id="UP000681720">
    <property type="component" value="Unassembled WGS sequence"/>
</dbReference>
<reference evidence="5" key="1">
    <citation type="submission" date="2021-02" db="EMBL/GenBank/DDBJ databases">
        <authorList>
            <person name="Nowell W R."/>
        </authorList>
    </citation>
    <scope>NUCLEOTIDE SEQUENCE</scope>
</reference>
<dbReference type="GO" id="GO:0006104">
    <property type="term" value="P:succinyl-CoA metabolic process"/>
    <property type="evidence" value="ECO:0007669"/>
    <property type="project" value="TreeGrafter"/>
</dbReference>
<proteinExistence type="predicted"/>
<keyword evidence="2 3" id="KW-0067">ATP-binding</keyword>
<name>A0A8S3D5R6_9BILA</name>
<evidence type="ECO:0000313" key="6">
    <source>
        <dbReference type="Proteomes" id="UP000681720"/>
    </source>
</evidence>
<protein>
    <recommendedName>
        <fullName evidence="4">ATP-grasp domain-containing protein</fullName>
    </recommendedName>
</protein>
<feature type="domain" description="ATP-grasp" evidence="4">
    <location>
        <begin position="36"/>
        <end position="83"/>
    </location>
</feature>
<dbReference type="PANTHER" id="PTHR11815:SF1">
    <property type="entry name" value="SUCCINATE--COA LIGASE [ADP-FORMING] SUBUNIT BETA, MITOCHONDRIAL"/>
    <property type="match status" value="1"/>
</dbReference>
<dbReference type="GO" id="GO:0042709">
    <property type="term" value="C:succinate-CoA ligase complex"/>
    <property type="evidence" value="ECO:0007669"/>
    <property type="project" value="TreeGrafter"/>
</dbReference>
<evidence type="ECO:0000256" key="2">
    <source>
        <dbReference type="ARBA" id="ARBA00022840"/>
    </source>
</evidence>
<dbReference type="GO" id="GO:0006099">
    <property type="term" value="P:tricarboxylic acid cycle"/>
    <property type="evidence" value="ECO:0007669"/>
    <property type="project" value="UniProtKB-KW"/>
</dbReference>
<dbReference type="FunFam" id="3.30.1490.20:FF:000004">
    <property type="entry name" value="Succinate--CoA ligase [ADP-forming] subunit beta, mitochondrial"/>
    <property type="match status" value="1"/>
</dbReference>
<dbReference type="AlphaFoldDB" id="A0A8S3D5R6"/>
<dbReference type="PROSITE" id="PS50975">
    <property type="entry name" value="ATP_GRASP"/>
    <property type="match status" value="1"/>
</dbReference>
<dbReference type="EMBL" id="CAJOBJ010199893">
    <property type="protein sequence ID" value="CAF4980082.1"/>
    <property type="molecule type" value="Genomic_DNA"/>
</dbReference>
<evidence type="ECO:0000259" key="4">
    <source>
        <dbReference type="PROSITE" id="PS50975"/>
    </source>
</evidence>
<gene>
    <name evidence="5" type="ORF">GIL414_LOCUS55974</name>
</gene>
<feature type="non-terminal residue" evidence="5">
    <location>
        <position position="1"/>
    </location>
</feature>
<dbReference type="SUPFAM" id="SSF56059">
    <property type="entry name" value="Glutathione synthetase ATP-binding domain-like"/>
    <property type="match status" value="1"/>
</dbReference>
<sequence>MAFIRNSLLKLSPVSTKSNLTVQKRFYLLLHEYVSMGLLQEAGIRVPKYRVAETPEQAYQIAESQEIGNDFVIKAQILAGGRGRGTFDSGLKGGVKMAFSPDEVKQVAKKMLGHRLYTNQTGRDGKPVDKIIICEKLFTRREYYFALALERRFGGPVIITSTQGGTHIEEIAV</sequence>